<evidence type="ECO:0000256" key="1">
    <source>
        <dbReference type="SAM" id="Coils"/>
    </source>
</evidence>
<name>A0A0G4HAM0_9ALVE</name>
<evidence type="ECO:0000256" key="2">
    <source>
        <dbReference type="SAM" id="MobiDB-lite"/>
    </source>
</evidence>
<proteinExistence type="predicted"/>
<feature type="compositionally biased region" description="Polar residues" evidence="2">
    <location>
        <begin position="99"/>
        <end position="115"/>
    </location>
</feature>
<sequence>MTSVLEELKKEAALLNSMHQELTRQGKLLDDDTFDDGGDLPAPGTIVSVKTGRRSLPSFGTNGASFLERQHTSEEPDASPAPHMAVSRPSAGYPLLPPSHSQRTSGQWGPSTSDGLRTVQRGSHRGAPGEPTFRVSGPAGGGMGGLPSYTGSGDGPEGGGEDGDGFAVKIEANFGERGDESDLVGLGGGGLEALKRERRQLVEWGEGLYKELRSLERAKEGLEGRLEDERSLQENLRNAHSKLLERCVRLETAQREREKSPLAEGGVGGLGGPQQRELESLRQQLEVYGAEVDQLRRDRAEALQLLEEAHRGEEAAMEERDGARAKKAAAEKETEGVRERLERVTGVLEELTELKETFADEIEKKKKELAESKRQLQQARDEAMQVRVHAQALQMRLGESAEEIVRGKNAHRGIASVAQRLKDMLADVSASSVAFAEEVQSRQAHAMQAVATASAELRQLESRHQGALLAERRSSLEMAMGEEGVKIAELQRDLEMQKRQLARTNAGQVVSLKERFKKATEDLRTAILEREKKILDLKRRRRAPSLLSVVRNMMAMSRGTVVQKAQFGKKLTKVQPRFLRV</sequence>
<feature type="coiled-coil region" evidence="1">
    <location>
        <begin position="212"/>
        <end position="239"/>
    </location>
</feature>
<accession>A0A0G4HAM0</accession>
<reference evidence="3" key="1">
    <citation type="submission" date="2014-11" db="EMBL/GenBank/DDBJ databases">
        <authorList>
            <person name="Otto D Thomas"/>
            <person name="Naeem Raeece"/>
        </authorList>
    </citation>
    <scope>NUCLEOTIDE SEQUENCE</scope>
</reference>
<gene>
    <name evidence="3" type="ORF">Cvel_25565</name>
</gene>
<feature type="region of interest" description="Disordered" evidence="2">
    <location>
        <begin position="69"/>
        <end position="165"/>
    </location>
</feature>
<organism evidence="3">
    <name type="scientific">Chromera velia CCMP2878</name>
    <dbReference type="NCBI Taxonomy" id="1169474"/>
    <lineage>
        <taxon>Eukaryota</taxon>
        <taxon>Sar</taxon>
        <taxon>Alveolata</taxon>
        <taxon>Colpodellida</taxon>
        <taxon>Chromeraceae</taxon>
        <taxon>Chromera</taxon>
    </lineage>
</organism>
<feature type="region of interest" description="Disordered" evidence="2">
    <location>
        <begin position="254"/>
        <end position="275"/>
    </location>
</feature>
<evidence type="ECO:0000313" key="3">
    <source>
        <dbReference type="EMBL" id="CEM40818.1"/>
    </source>
</evidence>
<dbReference type="EMBL" id="CDMZ01002109">
    <property type="protein sequence ID" value="CEM40818.1"/>
    <property type="molecule type" value="Genomic_DNA"/>
</dbReference>
<protein>
    <submittedName>
        <fullName evidence="3">Uncharacterized protein</fullName>
    </submittedName>
</protein>
<keyword evidence="1" id="KW-0175">Coiled coil</keyword>
<feature type="non-terminal residue" evidence="3">
    <location>
        <position position="581"/>
    </location>
</feature>
<feature type="region of interest" description="Disordered" evidence="2">
    <location>
        <begin position="312"/>
        <end position="334"/>
    </location>
</feature>
<dbReference type="AlphaFoldDB" id="A0A0G4HAM0"/>